<protein>
    <submittedName>
        <fullName evidence="1">Uncharacterized protein</fullName>
    </submittedName>
</protein>
<keyword evidence="2" id="KW-1185">Reference proteome</keyword>
<gene>
    <name evidence="1" type="ORF">DFH08DRAFT_963626</name>
</gene>
<accession>A0AAD6ZUY6</accession>
<dbReference type="Proteomes" id="UP001218218">
    <property type="component" value="Unassembled WGS sequence"/>
</dbReference>
<name>A0AAD6ZUY6_9AGAR</name>
<sequence length="168" mass="18762">MEAGRMVHCGQRSAVATLVGGSDSATAKDKDDTAKKDRDVDQKLYVDMLLAVHEKNMAMVARPSLDMYAWETMSESLEPASICSITLHQLDEALYSRLLLLLNDQSPICDTLVQEATLKATIVLMHKYIHAMPFSFPFLNIPSFPDVARTMASHLRCFVTPPLPIFEF</sequence>
<dbReference type="AlphaFoldDB" id="A0AAD6ZUY6"/>
<proteinExistence type="predicted"/>
<evidence type="ECO:0000313" key="2">
    <source>
        <dbReference type="Proteomes" id="UP001218218"/>
    </source>
</evidence>
<organism evidence="1 2">
    <name type="scientific">Mycena albidolilacea</name>
    <dbReference type="NCBI Taxonomy" id="1033008"/>
    <lineage>
        <taxon>Eukaryota</taxon>
        <taxon>Fungi</taxon>
        <taxon>Dikarya</taxon>
        <taxon>Basidiomycota</taxon>
        <taxon>Agaricomycotina</taxon>
        <taxon>Agaricomycetes</taxon>
        <taxon>Agaricomycetidae</taxon>
        <taxon>Agaricales</taxon>
        <taxon>Marasmiineae</taxon>
        <taxon>Mycenaceae</taxon>
        <taxon>Mycena</taxon>
    </lineage>
</organism>
<dbReference type="EMBL" id="JARIHO010000026">
    <property type="protein sequence ID" value="KAJ7340770.1"/>
    <property type="molecule type" value="Genomic_DNA"/>
</dbReference>
<reference evidence="1" key="1">
    <citation type="submission" date="2023-03" db="EMBL/GenBank/DDBJ databases">
        <title>Massive genome expansion in bonnet fungi (Mycena s.s.) driven by repeated elements and novel gene families across ecological guilds.</title>
        <authorList>
            <consortium name="Lawrence Berkeley National Laboratory"/>
            <person name="Harder C.B."/>
            <person name="Miyauchi S."/>
            <person name="Viragh M."/>
            <person name="Kuo A."/>
            <person name="Thoen E."/>
            <person name="Andreopoulos B."/>
            <person name="Lu D."/>
            <person name="Skrede I."/>
            <person name="Drula E."/>
            <person name="Henrissat B."/>
            <person name="Morin E."/>
            <person name="Kohler A."/>
            <person name="Barry K."/>
            <person name="LaButti K."/>
            <person name="Morin E."/>
            <person name="Salamov A."/>
            <person name="Lipzen A."/>
            <person name="Mereny Z."/>
            <person name="Hegedus B."/>
            <person name="Baldrian P."/>
            <person name="Stursova M."/>
            <person name="Weitz H."/>
            <person name="Taylor A."/>
            <person name="Grigoriev I.V."/>
            <person name="Nagy L.G."/>
            <person name="Martin F."/>
            <person name="Kauserud H."/>
        </authorList>
    </citation>
    <scope>NUCLEOTIDE SEQUENCE</scope>
    <source>
        <strain evidence="1">CBHHK002</strain>
    </source>
</reference>
<evidence type="ECO:0000313" key="1">
    <source>
        <dbReference type="EMBL" id="KAJ7340770.1"/>
    </source>
</evidence>
<comment type="caution">
    <text evidence="1">The sequence shown here is derived from an EMBL/GenBank/DDBJ whole genome shotgun (WGS) entry which is preliminary data.</text>
</comment>